<feature type="chain" id="PRO_5019127409" evidence="7">
    <location>
        <begin position="19"/>
        <end position="837"/>
    </location>
</feature>
<organism evidence="9 10">
    <name type="scientific">Thermothielavioides terrestris</name>
    <dbReference type="NCBI Taxonomy" id="2587410"/>
    <lineage>
        <taxon>Eukaryota</taxon>
        <taxon>Fungi</taxon>
        <taxon>Dikarya</taxon>
        <taxon>Ascomycota</taxon>
        <taxon>Pezizomycotina</taxon>
        <taxon>Sordariomycetes</taxon>
        <taxon>Sordariomycetidae</taxon>
        <taxon>Sordariales</taxon>
        <taxon>Chaetomiaceae</taxon>
        <taxon>Thermothielavioides</taxon>
    </lineage>
</organism>
<dbReference type="GO" id="GO:0015031">
    <property type="term" value="P:protein transport"/>
    <property type="evidence" value="ECO:0007669"/>
    <property type="project" value="UniProtKB-KW"/>
</dbReference>
<dbReference type="Proteomes" id="UP000289323">
    <property type="component" value="Unassembled WGS sequence"/>
</dbReference>
<keyword evidence="2" id="KW-0813">Transport</keyword>
<evidence type="ECO:0000256" key="2">
    <source>
        <dbReference type="ARBA" id="ARBA00022448"/>
    </source>
</evidence>
<evidence type="ECO:0000259" key="8">
    <source>
        <dbReference type="Pfam" id="PF08314"/>
    </source>
</evidence>
<dbReference type="Pfam" id="PF08314">
    <property type="entry name" value="Sec39"/>
    <property type="match status" value="2"/>
</dbReference>
<feature type="coiled-coil region" evidence="5">
    <location>
        <begin position="639"/>
        <end position="666"/>
    </location>
</feature>
<dbReference type="PANTHER" id="PTHR40787:SF3">
    <property type="entry name" value="PROTEIN TRANSPORT PROTEIN SEC39"/>
    <property type="match status" value="1"/>
</dbReference>
<dbReference type="GO" id="GO:0005783">
    <property type="term" value="C:endoplasmic reticulum"/>
    <property type="evidence" value="ECO:0007669"/>
    <property type="project" value="UniProtKB-SubCell"/>
</dbReference>
<evidence type="ECO:0000256" key="1">
    <source>
        <dbReference type="ARBA" id="ARBA00004240"/>
    </source>
</evidence>
<comment type="subcellular location">
    <subcellularLocation>
        <location evidence="1">Endoplasmic reticulum</location>
    </subcellularLocation>
</comment>
<dbReference type="AlphaFoldDB" id="A0A446BH03"/>
<feature type="compositionally biased region" description="Low complexity" evidence="6">
    <location>
        <begin position="695"/>
        <end position="706"/>
    </location>
</feature>
<dbReference type="PANTHER" id="PTHR40787">
    <property type="entry name" value="SECRETED PROTEIN"/>
    <property type="match status" value="1"/>
</dbReference>
<feature type="region of interest" description="Disordered" evidence="6">
    <location>
        <begin position="695"/>
        <end position="716"/>
    </location>
</feature>
<name>A0A446BH03_9PEZI</name>
<feature type="signal peptide" evidence="7">
    <location>
        <begin position="1"/>
        <end position="18"/>
    </location>
</feature>
<feature type="compositionally biased region" description="Low complexity" evidence="6">
    <location>
        <begin position="768"/>
        <end position="786"/>
    </location>
</feature>
<dbReference type="GO" id="GO:0006890">
    <property type="term" value="P:retrograde vesicle-mediated transport, Golgi to endoplasmic reticulum"/>
    <property type="evidence" value="ECO:0007669"/>
    <property type="project" value="InterPro"/>
</dbReference>
<gene>
    <name evidence="9" type="ORF">TT172_LOCUS4194</name>
</gene>
<sequence length="837" mass="90602">MSLLLSPAKLVLLAVHLAVNGDVASLATLAARHSTILRKDLLLRILLTYLPETLPSTQYVNFVQQLEQGVFSDTAGQEVDCSSVANLEEDEAARKVKKLRLLPLALPDLPVEAAEDVLTQFLLHRAYKVDEEAGLLDELPALLLPFLEHSPCIRNLLVSAILPLLRRNCEYYPHDPIPYTLHAFQQLPDRVAVSLLLSQTGKWDADLPSNWKVAVHAVQQWDGPTDVDLGGWSSLGLGDPQIDQLRQSYARAALASAYLIPEASLEALEGAYSVVAKVANLRGLEPVSTLASALAVLPPLAEQIPDEIMTAKTATYMRNDLLIPNNGPKTDDKFWVKARNEILWLRDWGAGDGWSTDAVPRGVFSQVKRDFLELEILKALLSNTRYPLARSIYEDAPDRPLDKKLLQDTIYATALAAYDNASNPNRTRGGLKKCDDIIKAFPKTVRASDSQAKRIEALLQATHSLSDHRLVLKQGEPFTPVVLRVHSDPISIIAKILEQNPKSYTQLHDLLRLGALMVEAGLTTREKGHITAEQETSERASTEHRITAICINAALAEDDFETAYSYVVNRLSPRSSTTVAPRDDFAWRAALQAGKYRRTARTLPPTHLGTASANADVRHLEQRIECLATALRIAPPATLHEIVNAFRRAEEELEAALREEALREDEWDARGDAIRATGIGASAKTATVPGAAFATAAATTQAAPPQRHQRQRDADEDAAPMSLFDLSRATVLSAQRNLSALSGLQRSAGFGRLGGGGRSSGGGGDAGGRSSLDQRPLSAAGSAASAGSGGGGGGDGEDTTKRVRKRDQLREAAMGTLVSGVGWLVGAPPPSSMQSRE</sequence>
<evidence type="ECO:0000313" key="10">
    <source>
        <dbReference type="Proteomes" id="UP000289323"/>
    </source>
</evidence>
<evidence type="ECO:0000313" key="9">
    <source>
        <dbReference type="EMBL" id="SPQ21775.1"/>
    </source>
</evidence>
<accession>A0A446BH03</accession>
<evidence type="ECO:0000256" key="3">
    <source>
        <dbReference type="ARBA" id="ARBA00022824"/>
    </source>
</evidence>
<keyword evidence="4" id="KW-0653">Protein transport</keyword>
<proteinExistence type="predicted"/>
<keyword evidence="7" id="KW-0732">Signal</keyword>
<reference evidence="9 10" key="1">
    <citation type="submission" date="2018-04" db="EMBL/GenBank/DDBJ databases">
        <authorList>
            <person name="Huttner S."/>
            <person name="Dainat J."/>
        </authorList>
    </citation>
    <scope>NUCLEOTIDE SEQUENCE [LARGE SCALE GENOMIC DNA]</scope>
</reference>
<keyword evidence="5" id="KW-0175">Coiled coil</keyword>
<dbReference type="InterPro" id="IPR013244">
    <property type="entry name" value="Sec39_domain"/>
</dbReference>
<keyword evidence="3" id="KW-0256">Endoplasmic reticulum</keyword>
<evidence type="ECO:0000256" key="4">
    <source>
        <dbReference type="ARBA" id="ARBA00022927"/>
    </source>
</evidence>
<evidence type="ECO:0000256" key="7">
    <source>
        <dbReference type="SAM" id="SignalP"/>
    </source>
</evidence>
<feature type="compositionally biased region" description="Gly residues" evidence="6">
    <location>
        <begin position="751"/>
        <end position="767"/>
    </location>
</feature>
<evidence type="ECO:0000256" key="5">
    <source>
        <dbReference type="SAM" id="Coils"/>
    </source>
</evidence>
<protein>
    <submittedName>
        <fullName evidence="9">547652b6-fe73-4501-979b-51b4ce9bd8dd</fullName>
    </submittedName>
</protein>
<feature type="compositionally biased region" description="Basic and acidic residues" evidence="6">
    <location>
        <begin position="798"/>
        <end position="810"/>
    </location>
</feature>
<feature type="domain" description="Sec39" evidence="8">
    <location>
        <begin position="11"/>
        <end position="200"/>
    </location>
</feature>
<dbReference type="EMBL" id="OUUZ01000008">
    <property type="protein sequence ID" value="SPQ21775.1"/>
    <property type="molecule type" value="Genomic_DNA"/>
</dbReference>
<feature type="domain" description="Sec39" evidence="8">
    <location>
        <begin position="325"/>
        <end position="667"/>
    </location>
</feature>
<feature type="region of interest" description="Disordered" evidence="6">
    <location>
        <begin position="747"/>
        <end position="811"/>
    </location>
</feature>
<evidence type="ECO:0000256" key="6">
    <source>
        <dbReference type="SAM" id="MobiDB-lite"/>
    </source>
</evidence>